<proteinExistence type="predicted"/>
<evidence type="ECO:0000313" key="3">
    <source>
        <dbReference type="Proteomes" id="UP000799436"/>
    </source>
</evidence>
<evidence type="ECO:0000256" key="1">
    <source>
        <dbReference type="SAM" id="MobiDB-lite"/>
    </source>
</evidence>
<feature type="region of interest" description="Disordered" evidence="1">
    <location>
        <begin position="189"/>
        <end position="267"/>
    </location>
</feature>
<gene>
    <name evidence="2" type="ORF">EJ03DRAFT_352330</name>
</gene>
<dbReference type="AlphaFoldDB" id="A0A6G1L5U6"/>
<feature type="compositionally biased region" description="Acidic residues" evidence="1">
    <location>
        <begin position="205"/>
        <end position="220"/>
    </location>
</feature>
<reference evidence="2" key="1">
    <citation type="journal article" date="2020" name="Stud. Mycol.">
        <title>101 Dothideomycetes genomes: a test case for predicting lifestyles and emergence of pathogens.</title>
        <authorList>
            <person name="Haridas S."/>
            <person name="Albert R."/>
            <person name="Binder M."/>
            <person name="Bloem J."/>
            <person name="Labutti K."/>
            <person name="Salamov A."/>
            <person name="Andreopoulos B."/>
            <person name="Baker S."/>
            <person name="Barry K."/>
            <person name="Bills G."/>
            <person name="Bluhm B."/>
            <person name="Cannon C."/>
            <person name="Castanera R."/>
            <person name="Culley D."/>
            <person name="Daum C."/>
            <person name="Ezra D."/>
            <person name="Gonzalez J."/>
            <person name="Henrissat B."/>
            <person name="Kuo A."/>
            <person name="Liang C."/>
            <person name="Lipzen A."/>
            <person name="Lutzoni F."/>
            <person name="Magnuson J."/>
            <person name="Mondo S."/>
            <person name="Nolan M."/>
            <person name="Ohm R."/>
            <person name="Pangilinan J."/>
            <person name="Park H.-J."/>
            <person name="Ramirez L."/>
            <person name="Alfaro M."/>
            <person name="Sun H."/>
            <person name="Tritt A."/>
            <person name="Yoshinaga Y."/>
            <person name="Zwiers L.-H."/>
            <person name="Turgeon B."/>
            <person name="Goodwin S."/>
            <person name="Spatafora J."/>
            <person name="Crous P."/>
            <person name="Grigoriev I."/>
        </authorList>
    </citation>
    <scope>NUCLEOTIDE SEQUENCE</scope>
    <source>
        <strain evidence="2">CBS 116005</strain>
    </source>
</reference>
<organism evidence="2 3">
    <name type="scientific">Teratosphaeria nubilosa</name>
    <dbReference type="NCBI Taxonomy" id="161662"/>
    <lineage>
        <taxon>Eukaryota</taxon>
        <taxon>Fungi</taxon>
        <taxon>Dikarya</taxon>
        <taxon>Ascomycota</taxon>
        <taxon>Pezizomycotina</taxon>
        <taxon>Dothideomycetes</taxon>
        <taxon>Dothideomycetidae</taxon>
        <taxon>Mycosphaerellales</taxon>
        <taxon>Teratosphaeriaceae</taxon>
        <taxon>Teratosphaeria</taxon>
    </lineage>
</organism>
<evidence type="ECO:0000313" key="2">
    <source>
        <dbReference type="EMBL" id="KAF2768247.1"/>
    </source>
</evidence>
<name>A0A6G1L5U6_9PEZI</name>
<sequence>MLPFLPPYSFNRHEAERYGLGLPHWPKNDIEVAVRCVSHLSDVIGRVSFPRDIRVEIEESDRVSSIKGAICEEINKCETQDDIRINSGELFHGPMLGPELKNFVNRTMAGTALYMEAHILPRASDDSLDVIAAKEELGSGREAARVISPVTGLEKQNKKNKKLDLLYPSQACPTLAQETIVRHARKFAPPTTMTRDERIRREREAEEAEEEEDVEDDAGEEMMRGVNEEEEEVVDGAQPRGIAPSSGIRYDADGDRYYTATEEWEEE</sequence>
<keyword evidence="3" id="KW-1185">Reference proteome</keyword>
<dbReference type="EMBL" id="ML995846">
    <property type="protein sequence ID" value="KAF2768247.1"/>
    <property type="molecule type" value="Genomic_DNA"/>
</dbReference>
<accession>A0A6G1L5U6</accession>
<protein>
    <submittedName>
        <fullName evidence="2">Uncharacterized protein</fullName>
    </submittedName>
</protein>
<feature type="compositionally biased region" description="Basic and acidic residues" evidence="1">
    <location>
        <begin position="194"/>
        <end position="204"/>
    </location>
</feature>
<dbReference type="Proteomes" id="UP000799436">
    <property type="component" value="Unassembled WGS sequence"/>
</dbReference>